<evidence type="ECO:0000256" key="1">
    <source>
        <dbReference type="ARBA" id="ARBA00005323"/>
    </source>
</evidence>
<dbReference type="PANTHER" id="PTHR28004">
    <property type="entry name" value="ZGC:162816-RELATED"/>
    <property type="match status" value="1"/>
</dbReference>
<dbReference type="Gene3D" id="3.20.20.10">
    <property type="entry name" value="Alanine racemase"/>
    <property type="match status" value="1"/>
</dbReference>
<sequence>MQAQSFVPYNKGLGIGDNYHEWNLLREDISLPAASLSFENVEHNLRWMQNFIEKHNVKLAPHGKTTMCPKLFHRQLHYGAWAITLATVQQVQLAYSAGIRRIIMANQLIGKTNMTIIKQLLDNDPNFDFYCLIDSSTNIEQLGNFFTNEKQKRLQVLLEIGVHNGRTGIRTDEDERIILNSLAQYQNSLALVGVELFEGILNEEKSIRLMLQHAVACLQRLINSNQLARSPPILTGGGSVWYDIVAEEFSKVDPTIDIILRSGCYLTLDRGIYHRAQTCILERSSIVRDISKNDALRPALQIWAYVQSIPETNQAIIGFGNRDAAFDKYYPIPVLHYRSGWSKPIEIKHDKYQITKMMDQHAFMTCPSDHNLIVGDIIVFDISHPCLTIDKWRKILLISNNYTVIDILDTYF</sequence>
<feature type="domain" description="D-serine dehydratase-like" evidence="3">
    <location>
        <begin position="299"/>
        <end position="399"/>
    </location>
</feature>
<dbReference type="InterPro" id="IPR029066">
    <property type="entry name" value="PLP-binding_barrel"/>
</dbReference>
<accession>A0A813PYI0</accession>
<dbReference type="GO" id="GO:0016829">
    <property type="term" value="F:lyase activity"/>
    <property type="evidence" value="ECO:0007669"/>
    <property type="project" value="UniProtKB-KW"/>
</dbReference>
<dbReference type="SMART" id="SM01119">
    <property type="entry name" value="D-ser_dehydrat"/>
    <property type="match status" value="1"/>
</dbReference>
<dbReference type="InterPro" id="IPR001608">
    <property type="entry name" value="Ala_racemase_N"/>
</dbReference>
<name>A0A813PYI0_9BILA</name>
<evidence type="ECO:0000313" key="6">
    <source>
        <dbReference type="Proteomes" id="UP000663854"/>
    </source>
</evidence>
<evidence type="ECO:0000313" key="5">
    <source>
        <dbReference type="EMBL" id="CAF0900809.1"/>
    </source>
</evidence>
<gene>
    <name evidence="5" type="ORF">JXQ802_LOCUS9139</name>
    <name evidence="4" type="ORF">PYM288_LOCUS2540</name>
</gene>
<dbReference type="PANTHER" id="PTHR28004:SF8">
    <property type="entry name" value="D-SERINE DEAMINASE"/>
    <property type="match status" value="1"/>
</dbReference>
<dbReference type="Proteomes" id="UP000663854">
    <property type="component" value="Unassembled WGS sequence"/>
</dbReference>
<dbReference type="Pfam" id="PF01168">
    <property type="entry name" value="Ala_racemase_N"/>
    <property type="match status" value="1"/>
</dbReference>
<evidence type="ECO:0000259" key="3">
    <source>
        <dbReference type="SMART" id="SM01119"/>
    </source>
</evidence>
<evidence type="ECO:0000256" key="2">
    <source>
        <dbReference type="ARBA" id="ARBA00023239"/>
    </source>
</evidence>
<evidence type="ECO:0000313" key="4">
    <source>
        <dbReference type="EMBL" id="CAF0759862.1"/>
    </source>
</evidence>
<dbReference type="EMBL" id="CAJNOH010000017">
    <property type="protein sequence ID" value="CAF0759862.1"/>
    <property type="molecule type" value="Genomic_DNA"/>
</dbReference>
<dbReference type="AlphaFoldDB" id="A0A813PYI0"/>
<reference evidence="4" key="1">
    <citation type="submission" date="2021-02" db="EMBL/GenBank/DDBJ databases">
        <authorList>
            <person name="Nowell W R."/>
        </authorList>
    </citation>
    <scope>NUCLEOTIDE SEQUENCE</scope>
</reference>
<proteinExistence type="inferred from homology"/>
<dbReference type="InterPro" id="IPR042208">
    <property type="entry name" value="D-ser_dehydrat-like_sf"/>
</dbReference>
<keyword evidence="7" id="KW-1185">Reference proteome</keyword>
<dbReference type="InterPro" id="IPR026956">
    <property type="entry name" value="D-ser_dehydrat-like_dom"/>
</dbReference>
<dbReference type="SUPFAM" id="SSF51419">
    <property type="entry name" value="PLP-binding barrel"/>
    <property type="match status" value="1"/>
</dbReference>
<comment type="similarity">
    <text evidence="1">Belongs to the DSD1 family.</text>
</comment>
<dbReference type="InterPro" id="IPR051466">
    <property type="entry name" value="D-amino_acid_metab_enzyme"/>
</dbReference>
<protein>
    <recommendedName>
        <fullName evidence="3">D-serine dehydratase-like domain-containing protein</fullName>
    </recommendedName>
</protein>
<keyword evidence="2" id="KW-0456">Lyase</keyword>
<evidence type="ECO:0000313" key="7">
    <source>
        <dbReference type="Proteomes" id="UP000663870"/>
    </source>
</evidence>
<comment type="caution">
    <text evidence="4">The sequence shown here is derived from an EMBL/GenBank/DDBJ whole genome shotgun (WGS) entry which is preliminary data.</text>
</comment>
<dbReference type="Gene3D" id="2.40.37.20">
    <property type="entry name" value="D-serine dehydratase-like domain"/>
    <property type="match status" value="1"/>
</dbReference>
<dbReference type="CDD" id="cd06818">
    <property type="entry name" value="PLPDE_III_cryptic_DSD"/>
    <property type="match status" value="1"/>
</dbReference>
<dbReference type="Proteomes" id="UP000663870">
    <property type="component" value="Unassembled WGS sequence"/>
</dbReference>
<dbReference type="Pfam" id="PF14031">
    <property type="entry name" value="D-ser_dehydrat"/>
    <property type="match status" value="1"/>
</dbReference>
<dbReference type="EMBL" id="CAJNOL010000166">
    <property type="protein sequence ID" value="CAF0900809.1"/>
    <property type="molecule type" value="Genomic_DNA"/>
</dbReference>
<organism evidence="4 6">
    <name type="scientific">Rotaria sordida</name>
    <dbReference type="NCBI Taxonomy" id="392033"/>
    <lineage>
        <taxon>Eukaryota</taxon>
        <taxon>Metazoa</taxon>
        <taxon>Spiralia</taxon>
        <taxon>Gnathifera</taxon>
        <taxon>Rotifera</taxon>
        <taxon>Eurotatoria</taxon>
        <taxon>Bdelloidea</taxon>
        <taxon>Philodinida</taxon>
        <taxon>Philodinidae</taxon>
        <taxon>Rotaria</taxon>
    </lineage>
</organism>